<accession>A0A9X9F8G2</accession>
<feature type="non-terminal residue" evidence="2">
    <location>
        <position position="1"/>
    </location>
</feature>
<name>A0A9X9F8G2_BACCE</name>
<feature type="transmembrane region" description="Helical" evidence="1">
    <location>
        <begin position="30"/>
        <end position="48"/>
    </location>
</feature>
<protein>
    <submittedName>
        <fullName evidence="2">Amino acid permease</fullName>
    </submittedName>
</protein>
<keyword evidence="1" id="KW-0472">Membrane</keyword>
<gene>
    <name evidence="2" type="ORF">FC695_03600</name>
</gene>
<organism evidence="2 3">
    <name type="scientific">Bacillus cereus</name>
    <dbReference type="NCBI Taxonomy" id="1396"/>
    <lineage>
        <taxon>Bacteria</taxon>
        <taxon>Bacillati</taxon>
        <taxon>Bacillota</taxon>
        <taxon>Bacilli</taxon>
        <taxon>Bacillales</taxon>
        <taxon>Bacillaceae</taxon>
        <taxon>Bacillus</taxon>
        <taxon>Bacillus cereus group</taxon>
    </lineage>
</organism>
<evidence type="ECO:0000313" key="2">
    <source>
        <dbReference type="EMBL" id="TKJ07474.1"/>
    </source>
</evidence>
<keyword evidence="1" id="KW-1133">Transmembrane helix</keyword>
<sequence length="68" mass="7806">TPLYPLVPILGFGLYGIILVSLIFIPDQRLGIYCTVPFIIFCYTYYHFKVKKRIATNTQSETKISETS</sequence>
<feature type="transmembrane region" description="Helical" evidence="1">
    <location>
        <begin position="6"/>
        <end position="25"/>
    </location>
</feature>
<evidence type="ECO:0000313" key="3">
    <source>
        <dbReference type="Proteomes" id="UP000308444"/>
    </source>
</evidence>
<keyword evidence="1" id="KW-0812">Transmembrane</keyword>
<dbReference type="AlphaFoldDB" id="A0A9X9F8G2"/>
<comment type="caution">
    <text evidence="2">The sequence shown here is derived from an EMBL/GenBank/DDBJ whole genome shotgun (WGS) entry which is preliminary data.</text>
</comment>
<proteinExistence type="predicted"/>
<reference evidence="2 3" key="1">
    <citation type="journal article" date="2019" name="Environ. Microbiol.">
        <title>An active ?-lactamase is a part of an orchestrated cell wall stress resistance network of Bacillus subtilis and related rhizosphere species.</title>
        <authorList>
            <person name="Bucher T."/>
            <person name="Keren-Paz A."/>
            <person name="Hausser J."/>
            <person name="Olender T."/>
            <person name="Cytryn E."/>
            <person name="Kolodkin-Gal I."/>
        </authorList>
    </citation>
    <scope>NUCLEOTIDE SEQUENCE [LARGE SCALE GENOMIC DNA]</scope>
    <source>
        <strain evidence="2 3">I32</strain>
    </source>
</reference>
<dbReference type="EMBL" id="SZOH01000183">
    <property type="protein sequence ID" value="TKJ07474.1"/>
    <property type="molecule type" value="Genomic_DNA"/>
</dbReference>
<dbReference type="Proteomes" id="UP000308444">
    <property type="component" value="Unassembled WGS sequence"/>
</dbReference>
<evidence type="ECO:0000256" key="1">
    <source>
        <dbReference type="SAM" id="Phobius"/>
    </source>
</evidence>